<dbReference type="AlphaFoldDB" id="A0A8H7ZU69"/>
<proteinExistence type="predicted"/>
<feature type="non-terminal residue" evidence="3">
    <location>
        <position position="1"/>
    </location>
</feature>
<dbReference type="PANTHER" id="PTHR11439">
    <property type="entry name" value="GAG-POL-RELATED RETROTRANSPOSON"/>
    <property type="match status" value="1"/>
</dbReference>
<dbReference type="Pfam" id="PF07727">
    <property type="entry name" value="RVT_2"/>
    <property type="match status" value="1"/>
</dbReference>
<name>A0A8H7ZU69_9FUNG</name>
<dbReference type="InterPro" id="IPR013103">
    <property type="entry name" value="RVT_2"/>
</dbReference>
<gene>
    <name evidence="3" type="ORF">BJ554DRAFT_8328</name>
</gene>
<evidence type="ECO:0000259" key="2">
    <source>
        <dbReference type="Pfam" id="PF07727"/>
    </source>
</evidence>
<keyword evidence="4" id="KW-1185">Reference proteome</keyword>
<feature type="non-terminal residue" evidence="3">
    <location>
        <position position="456"/>
    </location>
</feature>
<dbReference type="Proteomes" id="UP000673691">
    <property type="component" value="Unassembled WGS sequence"/>
</dbReference>
<evidence type="ECO:0000313" key="3">
    <source>
        <dbReference type="EMBL" id="KAG5459718.1"/>
    </source>
</evidence>
<feature type="region of interest" description="Disordered" evidence="1">
    <location>
        <begin position="51"/>
        <end position="82"/>
    </location>
</feature>
<dbReference type="CDD" id="cd09272">
    <property type="entry name" value="RNase_HI_RT_Ty1"/>
    <property type="match status" value="1"/>
</dbReference>
<accession>A0A8H7ZU69</accession>
<evidence type="ECO:0000313" key="4">
    <source>
        <dbReference type="Proteomes" id="UP000673691"/>
    </source>
</evidence>
<feature type="domain" description="Reverse transcriptase Ty1/copia-type" evidence="2">
    <location>
        <begin position="115"/>
        <end position="195"/>
    </location>
</feature>
<dbReference type="EMBL" id="JAEFCI010006397">
    <property type="protein sequence ID" value="KAG5459718.1"/>
    <property type="molecule type" value="Genomic_DNA"/>
</dbReference>
<protein>
    <recommendedName>
        <fullName evidence="2">Reverse transcriptase Ty1/copia-type domain-containing protein</fullName>
    </recommendedName>
</protein>
<evidence type="ECO:0000256" key="1">
    <source>
        <dbReference type="SAM" id="MobiDB-lite"/>
    </source>
</evidence>
<reference evidence="3 4" key="1">
    <citation type="journal article" name="Sci. Rep.">
        <title>Genome-scale phylogenetic analyses confirm Olpidium as the closest living zoosporic fungus to the non-flagellated, terrestrial fungi.</title>
        <authorList>
            <person name="Chang Y."/>
            <person name="Rochon D."/>
            <person name="Sekimoto S."/>
            <person name="Wang Y."/>
            <person name="Chovatia M."/>
            <person name="Sandor L."/>
            <person name="Salamov A."/>
            <person name="Grigoriev I.V."/>
            <person name="Stajich J.E."/>
            <person name="Spatafora J.W."/>
        </authorList>
    </citation>
    <scope>NUCLEOTIDE SEQUENCE [LARGE SCALE GENOMIC DNA]</scope>
    <source>
        <strain evidence="3">S191</strain>
    </source>
</reference>
<dbReference type="PANTHER" id="PTHR11439:SF440">
    <property type="entry name" value="INTEGRASE CATALYTIC DOMAIN-CONTAINING PROTEIN"/>
    <property type="match status" value="1"/>
</dbReference>
<sequence>VYLLRKALYGLKQSARCWNSDLDRALWLLGFTPVPTEPCFYVLWHDPRKAAPDAPHPPPQEGEHNKHPPAQEGEHTKHAAECTSQHDPLHDPLFDEFENLEFDLADLYPFSSITALLSTWVDDIVLTGPLPAILDYIFSALHHRFPLTDGRELAQILGIEIVKNQLGIFLSQRQYTDAVLTKFQHANCHPDQMPLDPSAIPTLMPRDDTATAAERARYQELTGSLNYLSIRTWPDISTAVAFLSRFNHNLAAEHWAALKRVLCYLRGTTNFGLLYPRQQPNALALCPYLVVYTDSDWAQSADRMSISRYVLQFGAQNTDHAAVVDIAPKRATINWRSGKQSCIARSSTEAEIIAASDAARDIAWIHQISEEILGTTAPIPLLMDNHGAIEIMHVLRKDVGPLERAFAFKDDEIGSADPRAVSPMVVFTAPHTPYWSFYGRDFNEKFWNPLKDRTRT</sequence>
<organism evidence="3 4">
    <name type="scientific">Olpidium bornovanus</name>
    <dbReference type="NCBI Taxonomy" id="278681"/>
    <lineage>
        <taxon>Eukaryota</taxon>
        <taxon>Fungi</taxon>
        <taxon>Fungi incertae sedis</taxon>
        <taxon>Olpidiomycota</taxon>
        <taxon>Olpidiomycotina</taxon>
        <taxon>Olpidiomycetes</taxon>
        <taxon>Olpidiales</taxon>
        <taxon>Olpidiaceae</taxon>
        <taxon>Olpidium</taxon>
    </lineage>
</organism>
<dbReference type="OrthoDB" id="3344688at2759"/>
<comment type="caution">
    <text evidence="3">The sequence shown here is derived from an EMBL/GenBank/DDBJ whole genome shotgun (WGS) entry which is preliminary data.</text>
</comment>